<keyword evidence="3" id="KW-1185">Reference proteome</keyword>
<evidence type="ECO:0000256" key="1">
    <source>
        <dbReference type="SAM" id="Coils"/>
    </source>
</evidence>
<sequence>MSETITQSRTITAPSGAEYRLEYVLEPDAENPYEYGDWMLAALVVAGDRRVIDVAHEGQSTANSAELHVFDQVQQYITRAGRSEYGRSERAVVRYLKLAGMQGITLVHRRNNGDYSTQPVDLDRLDLLGSDMNCHAAQADGFAWLGPTIAALNPGDTGAPWSELVAGVVATYASWAAGNAYGYRLIREEDEEVIEQSGTYYLDSEQAYIINEATDAAGEDDAERVREAAEEAEREAAEAEEAARDDAAHAAMIREEATRRADMRSAAIEYRRTVGALALEVADGAPGVADALDFADTMAALILEGK</sequence>
<evidence type="ECO:0000313" key="3">
    <source>
        <dbReference type="Proteomes" id="UP001242841"/>
    </source>
</evidence>
<name>A0AAF0GNQ7_9CAUD</name>
<organism evidence="2 3">
    <name type="scientific">Rhodococcus phage Trogglehumper</name>
    <dbReference type="NCBI Taxonomy" id="3038381"/>
    <lineage>
        <taxon>Viruses</taxon>
        <taxon>Duplodnaviria</taxon>
        <taxon>Heunggongvirae</taxon>
        <taxon>Uroviricota</taxon>
        <taxon>Caudoviricetes</taxon>
        <taxon>Caudoviricetes incertae sedis</taxon>
        <taxon>Trogglehumpervirus</taxon>
        <taxon>Trogglehumpervirus trogglehumper</taxon>
    </lineage>
</organism>
<dbReference type="Proteomes" id="UP001242841">
    <property type="component" value="Segment"/>
</dbReference>
<evidence type="ECO:0000313" key="2">
    <source>
        <dbReference type="EMBL" id="WGH21993.1"/>
    </source>
</evidence>
<gene>
    <name evidence="2" type="primary">112</name>
    <name evidence="2" type="ORF">SEA_TROGGLEHUMPER_112</name>
</gene>
<keyword evidence="1" id="KW-0175">Coiled coil</keyword>
<proteinExistence type="predicted"/>
<accession>A0AAF0GNQ7</accession>
<protein>
    <submittedName>
        <fullName evidence="2">Uncharacterized protein</fullName>
    </submittedName>
</protein>
<reference evidence="2" key="1">
    <citation type="submission" date="2023-03" db="EMBL/GenBank/DDBJ databases">
        <authorList>
            <person name="Aguilar E."/>
            <person name="Antigua R."/>
            <person name="Antonino C."/>
            <person name="Bisram R."/>
            <person name="Chen J."/>
            <person name="Davilmar B."/>
            <person name="Del R.K."/>
            <person name="Germosen J."/>
            <person name="Hernandez J."/>
            <person name="Kelloggs L."/>
            <person name="Lema C."/>
            <person name="Li J."/>
            <person name="Melendez A."/>
            <person name="Mohammed I."/>
            <person name="Ryan A."/>
            <person name="Singh S."/>
            <person name="Tariq H."/>
            <person name="Golebiewska U.P."/>
            <person name="Russell D.A."/>
            <person name="Jacobs-Sera D."/>
            <person name="Hatfull G.F."/>
        </authorList>
    </citation>
    <scope>NUCLEOTIDE SEQUENCE</scope>
</reference>
<feature type="coiled-coil region" evidence="1">
    <location>
        <begin position="215"/>
        <end position="249"/>
    </location>
</feature>
<dbReference type="EMBL" id="OQ709222">
    <property type="protein sequence ID" value="WGH21993.1"/>
    <property type="molecule type" value="Genomic_DNA"/>
</dbReference>